<keyword evidence="2" id="KW-1185">Reference proteome</keyword>
<accession>A0ABT9ZAE6</accession>
<name>A0ABT9ZAE6_9BACI</name>
<reference evidence="1 2" key="1">
    <citation type="submission" date="2023-07" db="EMBL/GenBank/DDBJ databases">
        <title>Genomic Encyclopedia of Type Strains, Phase IV (KMG-IV): sequencing the most valuable type-strain genomes for metagenomic binning, comparative biology and taxonomic classification.</title>
        <authorList>
            <person name="Goeker M."/>
        </authorList>
    </citation>
    <scope>NUCLEOTIDE SEQUENCE [LARGE SCALE GENOMIC DNA]</scope>
    <source>
        <strain evidence="1 2">DSM 29005</strain>
    </source>
</reference>
<dbReference type="EMBL" id="JAUSUD010000001">
    <property type="protein sequence ID" value="MDQ0229224.1"/>
    <property type="molecule type" value="Genomic_DNA"/>
</dbReference>
<evidence type="ECO:0000313" key="1">
    <source>
        <dbReference type="EMBL" id="MDQ0229224.1"/>
    </source>
</evidence>
<dbReference type="Proteomes" id="UP001234495">
    <property type="component" value="Unassembled WGS sequence"/>
</dbReference>
<gene>
    <name evidence="1" type="ORF">J2S19_000474</name>
</gene>
<proteinExistence type="predicted"/>
<organism evidence="1 2">
    <name type="scientific">Metabacillus malikii</name>
    <dbReference type="NCBI Taxonomy" id="1504265"/>
    <lineage>
        <taxon>Bacteria</taxon>
        <taxon>Bacillati</taxon>
        <taxon>Bacillota</taxon>
        <taxon>Bacilli</taxon>
        <taxon>Bacillales</taxon>
        <taxon>Bacillaceae</taxon>
        <taxon>Metabacillus</taxon>
    </lineage>
</organism>
<sequence length="30" mass="3352">MRNRNLIYLSIKGVSAMAVETFFGLTGQFS</sequence>
<evidence type="ECO:0000313" key="2">
    <source>
        <dbReference type="Proteomes" id="UP001234495"/>
    </source>
</evidence>
<protein>
    <submittedName>
        <fullName evidence="1">Uncharacterized protein</fullName>
    </submittedName>
</protein>
<comment type="caution">
    <text evidence="1">The sequence shown here is derived from an EMBL/GenBank/DDBJ whole genome shotgun (WGS) entry which is preliminary data.</text>
</comment>